<evidence type="ECO:0000256" key="3">
    <source>
        <dbReference type="ARBA" id="ARBA00022452"/>
    </source>
</evidence>
<comment type="subcellular location">
    <subcellularLocation>
        <location evidence="1 11">Cell outer membrane</location>
        <topology evidence="1 11">Multi-pass membrane protein</topology>
    </subcellularLocation>
</comment>
<proteinExistence type="inferred from homology"/>
<evidence type="ECO:0000256" key="7">
    <source>
        <dbReference type="ARBA" id="ARBA00023065"/>
    </source>
</evidence>
<evidence type="ECO:0000313" key="16">
    <source>
        <dbReference type="EMBL" id="BAQ68061.1"/>
    </source>
</evidence>
<keyword evidence="4" id="KW-0410">Iron transport</keyword>
<dbReference type="AlphaFoldDB" id="A0A0D6AZ63"/>
<gene>
    <name evidence="16" type="primary">RPA1059</name>
    <name evidence="16" type="ORF">NHU_00894</name>
</gene>
<keyword evidence="13" id="KW-0732">Signal</keyword>
<dbReference type="PANTHER" id="PTHR32552:SF81">
    <property type="entry name" value="TONB-DEPENDENT OUTER MEMBRANE RECEPTOR"/>
    <property type="match status" value="1"/>
</dbReference>
<evidence type="ECO:0000313" key="17">
    <source>
        <dbReference type="Proteomes" id="UP000064912"/>
    </source>
</evidence>
<evidence type="ECO:0000259" key="15">
    <source>
        <dbReference type="Pfam" id="PF07715"/>
    </source>
</evidence>
<dbReference type="Pfam" id="PF07715">
    <property type="entry name" value="Plug"/>
    <property type="match status" value="1"/>
</dbReference>
<keyword evidence="2 11" id="KW-0813">Transport</keyword>
<dbReference type="PROSITE" id="PS52016">
    <property type="entry name" value="TONB_DEPENDENT_REC_3"/>
    <property type="match status" value="1"/>
</dbReference>
<keyword evidence="5 11" id="KW-0812">Transmembrane</keyword>
<dbReference type="InterPro" id="IPR012910">
    <property type="entry name" value="Plug_dom"/>
</dbReference>
<keyword evidence="6" id="KW-0408">Iron</keyword>
<comment type="similarity">
    <text evidence="11 12">Belongs to the TonB-dependent receptor family.</text>
</comment>
<evidence type="ECO:0000256" key="6">
    <source>
        <dbReference type="ARBA" id="ARBA00023004"/>
    </source>
</evidence>
<dbReference type="InterPro" id="IPR000531">
    <property type="entry name" value="Beta-barrel_TonB"/>
</dbReference>
<evidence type="ECO:0000259" key="14">
    <source>
        <dbReference type="Pfam" id="PF00593"/>
    </source>
</evidence>
<dbReference type="Proteomes" id="UP000064912">
    <property type="component" value="Chromosome"/>
</dbReference>
<organism evidence="16 17">
    <name type="scientific">Rhodovulum sulfidophilum</name>
    <name type="common">Rhodobacter sulfidophilus</name>
    <dbReference type="NCBI Taxonomy" id="35806"/>
    <lineage>
        <taxon>Bacteria</taxon>
        <taxon>Pseudomonadati</taxon>
        <taxon>Pseudomonadota</taxon>
        <taxon>Alphaproteobacteria</taxon>
        <taxon>Rhodobacterales</taxon>
        <taxon>Paracoccaceae</taxon>
        <taxon>Rhodovulum</taxon>
    </lineage>
</organism>
<dbReference type="KEGG" id="rsu:NHU_00894"/>
<keyword evidence="9 11" id="KW-0472">Membrane</keyword>
<dbReference type="GO" id="GO:0006826">
    <property type="term" value="P:iron ion transport"/>
    <property type="evidence" value="ECO:0007669"/>
    <property type="project" value="UniProtKB-KW"/>
</dbReference>
<evidence type="ECO:0000256" key="10">
    <source>
        <dbReference type="ARBA" id="ARBA00023237"/>
    </source>
</evidence>
<evidence type="ECO:0000256" key="11">
    <source>
        <dbReference type="PROSITE-ProRule" id="PRU01360"/>
    </source>
</evidence>
<dbReference type="EMBL" id="AP014800">
    <property type="protein sequence ID" value="BAQ68061.1"/>
    <property type="molecule type" value="Genomic_DNA"/>
</dbReference>
<dbReference type="InterPro" id="IPR039426">
    <property type="entry name" value="TonB-dep_rcpt-like"/>
</dbReference>
<evidence type="ECO:0000256" key="9">
    <source>
        <dbReference type="ARBA" id="ARBA00023136"/>
    </source>
</evidence>
<keyword evidence="8 12" id="KW-0798">TonB box</keyword>
<dbReference type="GO" id="GO:0009279">
    <property type="term" value="C:cell outer membrane"/>
    <property type="evidence" value="ECO:0007669"/>
    <property type="project" value="UniProtKB-SubCell"/>
</dbReference>
<dbReference type="PATRIC" id="fig|35806.4.peg.915"/>
<name>A0A0D6AZ63_RHOSU</name>
<feature type="chain" id="PRO_5002301052" evidence="13">
    <location>
        <begin position="23"/>
        <end position="705"/>
    </location>
</feature>
<feature type="domain" description="TonB-dependent receptor-like beta-barrel" evidence="14">
    <location>
        <begin position="238"/>
        <end position="671"/>
    </location>
</feature>
<evidence type="ECO:0000256" key="5">
    <source>
        <dbReference type="ARBA" id="ARBA00022692"/>
    </source>
</evidence>
<keyword evidence="7" id="KW-0406">Ion transport</keyword>
<dbReference type="InterPro" id="IPR036942">
    <property type="entry name" value="Beta-barrel_TonB_sf"/>
</dbReference>
<keyword evidence="10 11" id="KW-0998">Cell outer membrane</keyword>
<feature type="signal peptide" evidence="13">
    <location>
        <begin position="1"/>
        <end position="22"/>
    </location>
</feature>
<evidence type="ECO:0000256" key="4">
    <source>
        <dbReference type="ARBA" id="ARBA00022496"/>
    </source>
</evidence>
<dbReference type="Gene3D" id="2.40.170.20">
    <property type="entry name" value="TonB-dependent receptor, beta-barrel domain"/>
    <property type="match status" value="1"/>
</dbReference>
<evidence type="ECO:0000256" key="8">
    <source>
        <dbReference type="ARBA" id="ARBA00023077"/>
    </source>
</evidence>
<evidence type="ECO:0000256" key="13">
    <source>
        <dbReference type="SAM" id="SignalP"/>
    </source>
</evidence>
<sequence>MNPYRFALASFCVLPTALPVSAQQEAATGAFTLDPIYLDVQFRQETEQEVPISVTSVQSDELKARGADRLDKVLPLVPNANFATVRGGVEASSVALRGISTTAYGADPSVAFYMDGVYVGADSAFDGEMPDLTAVNVMQGPQGTLSGHNAIGGAVQMRTADPEFGVNSTKLTFGVAEHGERSGEIVGNAALGERVALRYVLKRTYSDGWIVNEAGGDNLDSKDTLTGRIKLKAQVTDTWTSLLSYDHSKDKGRRYGFGPLDEVADTRRADSDLPLDETVENEGLSWTNTWDLEAGRLESITAWRHSDSEMHPGAHSTESPFLRYSSRDYEQLSQELRLTGQTERLDWTVGLFAMKSSDKRVEGIALRDDYDYDYGGTTYTIPAGYGERSRAKIESETLAAYFDGAWALTDRIGILGGLRVSHDKKSIDYNHADTAGYGYSLLALTQDLDLSTSGTFASPRIGMTWDVTPEMTAYGMITAGYKPAGFVSSFAETSDLEYDRETAINYELGLKGTLGGDMWRYALSAFYMDIKDQQVYSVNRSTGIFSIANAPKSRSKGLELSFDGQAARHLRLGAAFGYADATFVDYPDSQIGDAGGNRQPLSSKYTAALTAEYRLPLSGDSDLVVNADYTWRSKFYFDAENTLPQSAYGLANASVAIETGTWDLQLYCDNLFDKHYLRSAANLTEGDFGYAGAERTFGIRFTRTF</sequence>
<evidence type="ECO:0000256" key="1">
    <source>
        <dbReference type="ARBA" id="ARBA00004571"/>
    </source>
</evidence>
<protein>
    <submittedName>
        <fullName evidence="16">Probable outer membrane protein, TonB-dependent receptor</fullName>
    </submittedName>
</protein>
<accession>A0A0D6AZ63</accession>
<keyword evidence="16" id="KW-0675">Receptor</keyword>
<evidence type="ECO:0000256" key="2">
    <source>
        <dbReference type="ARBA" id="ARBA00022448"/>
    </source>
</evidence>
<dbReference type="Pfam" id="PF00593">
    <property type="entry name" value="TonB_dep_Rec_b-barrel"/>
    <property type="match status" value="1"/>
</dbReference>
<dbReference type="SUPFAM" id="SSF56935">
    <property type="entry name" value="Porins"/>
    <property type="match status" value="1"/>
</dbReference>
<evidence type="ECO:0000256" key="12">
    <source>
        <dbReference type="RuleBase" id="RU003357"/>
    </source>
</evidence>
<keyword evidence="3 11" id="KW-1134">Transmembrane beta strand</keyword>
<dbReference type="PANTHER" id="PTHR32552">
    <property type="entry name" value="FERRICHROME IRON RECEPTOR-RELATED"/>
    <property type="match status" value="1"/>
</dbReference>
<feature type="domain" description="TonB-dependent receptor plug" evidence="15">
    <location>
        <begin position="47"/>
        <end position="154"/>
    </location>
</feature>
<reference evidence="16 17" key="1">
    <citation type="submission" date="2015-02" db="EMBL/GenBank/DDBJ databases">
        <title>Genome sequene of Rhodovulum sulfidophilum DSM 2351.</title>
        <authorList>
            <person name="Nagao N."/>
        </authorList>
    </citation>
    <scope>NUCLEOTIDE SEQUENCE [LARGE SCALE GENOMIC DNA]</scope>
    <source>
        <strain evidence="16 17">DSM 2351</strain>
    </source>
</reference>